<dbReference type="EMBL" id="CAJFCW020000003">
    <property type="protein sequence ID" value="CAG9104676.1"/>
    <property type="molecule type" value="Genomic_DNA"/>
</dbReference>
<keyword evidence="2" id="KW-1185">Reference proteome</keyword>
<evidence type="ECO:0000313" key="1">
    <source>
        <dbReference type="EMBL" id="CAD5215738.1"/>
    </source>
</evidence>
<sequence>MFVVALYGMYVQLHFLWTRSRSYTTSYRNNVHYFRPLTVVACPMLKNGQHFPRASDCGDDGSNLTIITECGIMLDTTLFDCALSCMWTVSGYCVKMTAKQDVEPWKMSKVRYFRLILSTDDVKQLSEIYVLYSSARLSAQHLPLFRTPSFTLKRGKMTTYEVTGITAEDDSDQQWKSNLCVWKKYNQLVTSRHCNGHRLYSSQNVSDDVYKRNECTLSVAIKAVTDCKTKSMSSLIVGYTTYSSVGQRNGTQSKCDITARNVYQRRNTVSTRKGWQILTKSGDLKIQKAVFNNIHVHGVLHLNIADDSRLALSCYRTATVWCSARTAWRCAP</sequence>
<evidence type="ECO:0000313" key="2">
    <source>
        <dbReference type="Proteomes" id="UP000614601"/>
    </source>
</evidence>
<proteinExistence type="predicted"/>
<dbReference type="Proteomes" id="UP000614601">
    <property type="component" value="Unassembled WGS sequence"/>
</dbReference>
<accession>A0A811KK66</accession>
<comment type="caution">
    <text evidence="1">The sequence shown here is derived from an EMBL/GenBank/DDBJ whole genome shotgun (WGS) entry which is preliminary data.</text>
</comment>
<dbReference type="AlphaFoldDB" id="A0A811KK66"/>
<protein>
    <submittedName>
        <fullName evidence="1">Uncharacterized protein</fullName>
    </submittedName>
</protein>
<gene>
    <name evidence="1" type="ORF">BOKJ2_LOCUS6243</name>
</gene>
<dbReference type="Proteomes" id="UP000783686">
    <property type="component" value="Unassembled WGS sequence"/>
</dbReference>
<reference evidence="1" key="1">
    <citation type="submission" date="2020-09" db="EMBL/GenBank/DDBJ databases">
        <authorList>
            <person name="Kikuchi T."/>
        </authorList>
    </citation>
    <scope>NUCLEOTIDE SEQUENCE</scope>
    <source>
        <strain evidence="1">SH1</strain>
    </source>
</reference>
<name>A0A811KK66_9BILA</name>
<organism evidence="1 2">
    <name type="scientific">Bursaphelenchus okinawaensis</name>
    <dbReference type="NCBI Taxonomy" id="465554"/>
    <lineage>
        <taxon>Eukaryota</taxon>
        <taxon>Metazoa</taxon>
        <taxon>Ecdysozoa</taxon>
        <taxon>Nematoda</taxon>
        <taxon>Chromadorea</taxon>
        <taxon>Rhabditida</taxon>
        <taxon>Tylenchina</taxon>
        <taxon>Tylenchomorpha</taxon>
        <taxon>Aphelenchoidea</taxon>
        <taxon>Aphelenchoididae</taxon>
        <taxon>Bursaphelenchus</taxon>
    </lineage>
</organism>
<dbReference type="EMBL" id="CAJFDH010000003">
    <property type="protein sequence ID" value="CAD5215738.1"/>
    <property type="molecule type" value="Genomic_DNA"/>
</dbReference>